<dbReference type="PRINTS" id="PR00344">
    <property type="entry name" value="BCTRLSENSOR"/>
</dbReference>
<dbReference type="Proteomes" id="UP000886886">
    <property type="component" value="Unassembled WGS sequence"/>
</dbReference>
<keyword evidence="12" id="KW-0902">Two-component regulatory system</keyword>
<dbReference type="InterPro" id="IPR050640">
    <property type="entry name" value="Bact_2-comp_sensor_kinase"/>
</dbReference>
<dbReference type="EMBL" id="DVFT01000144">
    <property type="protein sequence ID" value="HIQ96826.1"/>
    <property type="molecule type" value="Genomic_DNA"/>
</dbReference>
<dbReference type="SUPFAM" id="SSF55874">
    <property type="entry name" value="ATPase domain of HSP90 chaperone/DNA topoisomerase II/histidine kinase"/>
    <property type="match status" value="1"/>
</dbReference>
<evidence type="ECO:0000256" key="7">
    <source>
        <dbReference type="ARBA" id="ARBA00022692"/>
    </source>
</evidence>
<gene>
    <name evidence="16" type="ORF">IAB26_09710</name>
</gene>
<protein>
    <recommendedName>
        <fullName evidence="3">histidine kinase</fullName>
        <ecNumber evidence="3">2.7.13.3</ecNumber>
    </recommendedName>
</protein>
<dbReference type="GO" id="GO:0005886">
    <property type="term" value="C:plasma membrane"/>
    <property type="evidence" value="ECO:0007669"/>
    <property type="project" value="UniProtKB-SubCell"/>
</dbReference>
<evidence type="ECO:0000313" key="17">
    <source>
        <dbReference type="Proteomes" id="UP000886886"/>
    </source>
</evidence>
<dbReference type="InterPro" id="IPR010559">
    <property type="entry name" value="Sig_transdc_His_kin_internal"/>
</dbReference>
<name>A0A9D0ZWI1_9FIRM</name>
<reference evidence="16" key="1">
    <citation type="submission" date="2020-10" db="EMBL/GenBank/DDBJ databases">
        <authorList>
            <person name="Gilroy R."/>
        </authorList>
    </citation>
    <scope>NUCLEOTIDE SEQUENCE</scope>
    <source>
        <strain evidence="16">ChiSjej3B21-11622</strain>
    </source>
</reference>
<evidence type="ECO:0000256" key="1">
    <source>
        <dbReference type="ARBA" id="ARBA00000085"/>
    </source>
</evidence>
<evidence type="ECO:0000256" key="8">
    <source>
        <dbReference type="ARBA" id="ARBA00022741"/>
    </source>
</evidence>
<organism evidence="16 17">
    <name type="scientific">Candidatus Limivivens merdigallinarum</name>
    <dbReference type="NCBI Taxonomy" id="2840859"/>
    <lineage>
        <taxon>Bacteria</taxon>
        <taxon>Bacillati</taxon>
        <taxon>Bacillota</taxon>
        <taxon>Clostridia</taxon>
        <taxon>Lachnospirales</taxon>
        <taxon>Lachnospiraceae</taxon>
        <taxon>Lachnospiraceae incertae sedis</taxon>
        <taxon>Candidatus Limivivens</taxon>
    </lineage>
</organism>
<dbReference type="PANTHER" id="PTHR34220">
    <property type="entry name" value="SENSOR HISTIDINE KINASE YPDA"/>
    <property type="match status" value="1"/>
</dbReference>
<dbReference type="SMART" id="SM00387">
    <property type="entry name" value="HATPase_c"/>
    <property type="match status" value="1"/>
</dbReference>
<proteinExistence type="predicted"/>
<evidence type="ECO:0000256" key="13">
    <source>
        <dbReference type="ARBA" id="ARBA00023136"/>
    </source>
</evidence>
<dbReference type="PANTHER" id="PTHR34220:SF11">
    <property type="entry name" value="SENSOR PROTEIN KINASE HPTS"/>
    <property type="match status" value="1"/>
</dbReference>
<evidence type="ECO:0000313" key="16">
    <source>
        <dbReference type="EMBL" id="HIQ96826.1"/>
    </source>
</evidence>
<dbReference type="Pfam" id="PF06580">
    <property type="entry name" value="His_kinase"/>
    <property type="match status" value="1"/>
</dbReference>
<dbReference type="Gene3D" id="3.30.565.10">
    <property type="entry name" value="Histidine kinase-like ATPase, C-terminal domain"/>
    <property type="match status" value="1"/>
</dbReference>
<feature type="domain" description="Histidine kinase/HSP90-like ATPase" evidence="15">
    <location>
        <begin position="461"/>
        <end position="577"/>
    </location>
</feature>
<evidence type="ECO:0000256" key="4">
    <source>
        <dbReference type="ARBA" id="ARBA00022475"/>
    </source>
</evidence>
<reference evidence="16" key="2">
    <citation type="journal article" date="2021" name="PeerJ">
        <title>Extensive microbial diversity within the chicken gut microbiome revealed by metagenomics and culture.</title>
        <authorList>
            <person name="Gilroy R."/>
            <person name="Ravi A."/>
            <person name="Getino M."/>
            <person name="Pursley I."/>
            <person name="Horton D.L."/>
            <person name="Alikhan N.F."/>
            <person name="Baker D."/>
            <person name="Gharbi K."/>
            <person name="Hall N."/>
            <person name="Watson M."/>
            <person name="Adriaenssens E.M."/>
            <person name="Foster-Nyarko E."/>
            <person name="Jarju S."/>
            <person name="Secka A."/>
            <person name="Antonio M."/>
            <person name="Oren A."/>
            <person name="Chaudhuri R.R."/>
            <person name="La Ragione R."/>
            <person name="Hildebrand F."/>
            <person name="Pallen M.J."/>
        </authorList>
    </citation>
    <scope>NUCLEOTIDE SEQUENCE</scope>
    <source>
        <strain evidence="16">ChiSjej3B21-11622</strain>
    </source>
</reference>
<keyword evidence="7 14" id="KW-0812">Transmembrane</keyword>
<keyword evidence="11 14" id="KW-1133">Transmembrane helix</keyword>
<dbReference type="InterPro" id="IPR036890">
    <property type="entry name" value="HATPase_C_sf"/>
</dbReference>
<keyword evidence="6" id="KW-0808">Transferase</keyword>
<evidence type="ECO:0000256" key="9">
    <source>
        <dbReference type="ARBA" id="ARBA00022777"/>
    </source>
</evidence>
<feature type="transmembrane region" description="Helical" evidence="14">
    <location>
        <begin position="278"/>
        <end position="298"/>
    </location>
</feature>
<accession>A0A9D0ZWI1</accession>
<dbReference type="InterPro" id="IPR004358">
    <property type="entry name" value="Sig_transdc_His_kin-like_C"/>
</dbReference>
<evidence type="ECO:0000256" key="11">
    <source>
        <dbReference type="ARBA" id="ARBA00022989"/>
    </source>
</evidence>
<evidence type="ECO:0000256" key="14">
    <source>
        <dbReference type="SAM" id="Phobius"/>
    </source>
</evidence>
<keyword evidence="10" id="KW-0067">ATP-binding</keyword>
<comment type="caution">
    <text evidence="16">The sequence shown here is derived from an EMBL/GenBank/DDBJ whole genome shotgun (WGS) entry which is preliminary data.</text>
</comment>
<evidence type="ECO:0000259" key="15">
    <source>
        <dbReference type="SMART" id="SM00387"/>
    </source>
</evidence>
<evidence type="ECO:0000256" key="12">
    <source>
        <dbReference type="ARBA" id="ARBA00023012"/>
    </source>
</evidence>
<sequence length="579" mass="66191">MQLKQKFFLIFSVLVIVPVLLLSYLVYAGYRDMVNERVQDTADNIMEQAVLKTNDTFENLEHILEVVQTDSPNNQTIFKELGKYTGSQDSYTDSDVYETNNILKYSFQNLIYSTENINGIFIFTPSGEILGQGYGNGVDVRSDYDPRGEDWYQQTLALEGQIYMEGVSLHSFLLNDTPSLLFSMTIYDVYTKEFLGVLYINCAPDFLALDSINTLPDTTLFYIRRGEEILYSNTGEEIGTEDSRHIVYTEELSIPEITLTAVFEKTDLSSGMQGTYELLGIATGILILMFVFIAFLLARYLTHPITELSTLMSRQLKKDRDSENSKSPYTERKDEIGILYNEYYNMLEENRNYIKNQYENRLILMDSQMKALEAQINAHFLYNTLEAINSIAEIEEVESISVMALALGDMFRYSIKTKGELVLLKDELTHVHNFVAIQLIRFEHAFQYEEQVPEELLERKVLKLILQPLVENALYHGLRHCSVGSRIVLCGQKQDKELILSVEDDGAGMEEETLRGLKASLAKKPEFQEFGKGKKNSIGLANIHSRIQLYYGEEYGIFIESEKGKGTKVTVRIPDTAEL</sequence>
<evidence type="ECO:0000256" key="5">
    <source>
        <dbReference type="ARBA" id="ARBA00022553"/>
    </source>
</evidence>
<evidence type="ECO:0000256" key="2">
    <source>
        <dbReference type="ARBA" id="ARBA00004651"/>
    </source>
</evidence>
<comment type="subcellular location">
    <subcellularLocation>
        <location evidence="2">Cell membrane</location>
        <topology evidence="2">Multi-pass membrane protein</topology>
    </subcellularLocation>
</comment>
<keyword evidence="4" id="KW-1003">Cell membrane</keyword>
<keyword evidence="13 14" id="KW-0472">Membrane</keyword>
<dbReference type="Gene3D" id="3.30.450.20">
    <property type="entry name" value="PAS domain"/>
    <property type="match status" value="1"/>
</dbReference>
<dbReference type="EC" id="2.7.13.3" evidence="3"/>
<feature type="transmembrane region" description="Helical" evidence="14">
    <location>
        <begin position="7"/>
        <end position="30"/>
    </location>
</feature>
<evidence type="ECO:0000256" key="3">
    <source>
        <dbReference type="ARBA" id="ARBA00012438"/>
    </source>
</evidence>
<evidence type="ECO:0000256" key="6">
    <source>
        <dbReference type="ARBA" id="ARBA00022679"/>
    </source>
</evidence>
<dbReference type="GO" id="GO:0000155">
    <property type="term" value="F:phosphorelay sensor kinase activity"/>
    <property type="evidence" value="ECO:0007669"/>
    <property type="project" value="InterPro"/>
</dbReference>
<dbReference type="Gene3D" id="6.10.340.10">
    <property type="match status" value="1"/>
</dbReference>
<keyword evidence="5" id="KW-0597">Phosphoprotein</keyword>
<keyword evidence="9 16" id="KW-0418">Kinase</keyword>
<evidence type="ECO:0000256" key="10">
    <source>
        <dbReference type="ARBA" id="ARBA00022840"/>
    </source>
</evidence>
<comment type="catalytic activity">
    <reaction evidence="1">
        <text>ATP + protein L-histidine = ADP + protein N-phospho-L-histidine.</text>
        <dbReference type="EC" id="2.7.13.3"/>
    </reaction>
</comment>
<dbReference type="AlphaFoldDB" id="A0A9D0ZWI1"/>
<dbReference type="GO" id="GO:0005524">
    <property type="term" value="F:ATP binding"/>
    <property type="evidence" value="ECO:0007669"/>
    <property type="project" value="UniProtKB-KW"/>
</dbReference>
<keyword evidence="8" id="KW-0547">Nucleotide-binding</keyword>
<dbReference type="Pfam" id="PF02518">
    <property type="entry name" value="HATPase_c"/>
    <property type="match status" value="1"/>
</dbReference>
<dbReference type="InterPro" id="IPR003594">
    <property type="entry name" value="HATPase_dom"/>
</dbReference>